<reference evidence="2" key="3">
    <citation type="submission" date="2023-12" db="EMBL/GenBank/DDBJ databases">
        <authorList>
            <person name="Sun Q."/>
            <person name="Inoue M."/>
        </authorList>
    </citation>
    <scope>NUCLEOTIDE SEQUENCE</scope>
    <source>
        <strain evidence="2">JCM 10667</strain>
    </source>
</reference>
<name>A0A7W7I8G6_9ACTN</name>
<dbReference type="EMBL" id="JACHMV010000001">
    <property type="protein sequence ID" value="MBB4772143.1"/>
    <property type="molecule type" value="Genomic_DNA"/>
</dbReference>
<dbReference type="AlphaFoldDB" id="A0A7W7I8G6"/>
<proteinExistence type="predicted"/>
<dbReference type="EMBL" id="BAAAHD010000056">
    <property type="protein sequence ID" value="GAA0583141.1"/>
    <property type="molecule type" value="Genomic_DNA"/>
</dbReference>
<dbReference type="RefSeq" id="WP_165966234.1">
    <property type="nucleotide sequence ID" value="NZ_BAAAHD010000056.1"/>
</dbReference>
<dbReference type="Proteomes" id="UP000549343">
    <property type="component" value="Unassembled WGS sequence"/>
</dbReference>
<dbReference type="Proteomes" id="UP001501427">
    <property type="component" value="Unassembled WGS sequence"/>
</dbReference>
<evidence type="ECO:0000313" key="5">
    <source>
        <dbReference type="Proteomes" id="UP001501427"/>
    </source>
</evidence>
<reference evidence="2 5" key="1">
    <citation type="journal article" date="2019" name="Int. J. Syst. Evol. Microbiol.">
        <title>The Global Catalogue of Microorganisms (GCM) 10K type strain sequencing project: providing services to taxonomists for standard genome sequencing and annotation.</title>
        <authorList>
            <consortium name="The Broad Institute Genomics Platform"/>
            <consortium name="The Broad Institute Genome Sequencing Center for Infectious Disease"/>
            <person name="Wu L."/>
            <person name="Ma J."/>
        </authorList>
    </citation>
    <scope>NUCLEOTIDE SEQUENCE [LARGE SCALE GENOMIC DNA]</scope>
    <source>
        <strain evidence="2 5">JCM 10667</strain>
    </source>
</reference>
<organism evidence="3 4">
    <name type="scientific">Actinomadura livida</name>
    <dbReference type="NCBI Taxonomy" id="79909"/>
    <lineage>
        <taxon>Bacteria</taxon>
        <taxon>Bacillati</taxon>
        <taxon>Actinomycetota</taxon>
        <taxon>Actinomycetes</taxon>
        <taxon>Streptosporangiales</taxon>
        <taxon>Thermomonosporaceae</taxon>
        <taxon>Actinomadura</taxon>
    </lineage>
</organism>
<feature type="compositionally biased region" description="Low complexity" evidence="1">
    <location>
        <begin position="78"/>
        <end position="87"/>
    </location>
</feature>
<gene>
    <name evidence="3" type="ORF">F4557_000561</name>
    <name evidence="2" type="ORF">GCM10009546_51920</name>
</gene>
<protein>
    <submittedName>
        <fullName evidence="3">Uncharacterized protein</fullName>
    </submittedName>
</protein>
<feature type="region of interest" description="Disordered" evidence="1">
    <location>
        <begin position="76"/>
        <end position="100"/>
    </location>
</feature>
<evidence type="ECO:0000313" key="4">
    <source>
        <dbReference type="Proteomes" id="UP000549343"/>
    </source>
</evidence>
<keyword evidence="5" id="KW-1185">Reference proteome</keyword>
<accession>A0A7W7I8G6</accession>
<feature type="compositionally biased region" description="Basic residues" evidence="1">
    <location>
        <begin position="88"/>
        <end position="100"/>
    </location>
</feature>
<reference evidence="3 4" key="2">
    <citation type="submission" date="2020-08" db="EMBL/GenBank/DDBJ databases">
        <title>Sequencing the genomes of 1000 actinobacteria strains.</title>
        <authorList>
            <person name="Klenk H.-P."/>
        </authorList>
    </citation>
    <scope>NUCLEOTIDE SEQUENCE [LARGE SCALE GENOMIC DNA]</scope>
    <source>
        <strain evidence="3 4">DSM 44772</strain>
    </source>
</reference>
<sequence length="100" mass="10550">MSRDTHPGAQCPHCQSLLALVPVPGNSAATAVPLLPIVQKEEWQPPPVAEVLAVYAGRAKDTVTAARGAAKVRESLNRARANAAQRRAAQKAARHTPRSA</sequence>
<comment type="caution">
    <text evidence="3">The sequence shown here is derived from an EMBL/GenBank/DDBJ whole genome shotgun (WGS) entry which is preliminary data.</text>
</comment>
<evidence type="ECO:0000256" key="1">
    <source>
        <dbReference type="SAM" id="MobiDB-lite"/>
    </source>
</evidence>
<evidence type="ECO:0000313" key="2">
    <source>
        <dbReference type="EMBL" id="GAA0583141.1"/>
    </source>
</evidence>
<evidence type="ECO:0000313" key="3">
    <source>
        <dbReference type="EMBL" id="MBB4772143.1"/>
    </source>
</evidence>